<dbReference type="PANTHER" id="PTHR31374:SF118">
    <property type="entry name" value="OS01G0924966 PROTEIN"/>
    <property type="match status" value="1"/>
</dbReference>
<evidence type="ECO:0000313" key="4">
    <source>
        <dbReference type="EMBL" id="RRT68395.1"/>
    </source>
</evidence>
<reference evidence="4 5" key="1">
    <citation type="journal article" date="2014" name="Agronomy (Basel)">
        <title>A Draft Genome Sequence for Ensete ventricosum, the Drought-Tolerant Tree Against Hunger.</title>
        <authorList>
            <person name="Harrison J."/>
            <person name="Moore K.A."/>
            <person name="Paszkiewicz K."/>
            <person name="Jones T."/>
            <person name="Grant M."/>
            <person name="Ambacheew D."/>
            <person name="Muzemil S."/>
            <person name="Studholme D.J."/>
        </authorList>
    </citation>
    <scope>NUCLEOTIDE SEQUENCE [LARGE SCALE GENOMIC DNA]</scope>
</reference>
<dbReference type="GO" id="GO:0009733">
    <property type="term" value="P:response to auxin"/>
    <property type="evidence" value="ECO:0007669"/>
    <property type="project" value="InterPro"/>
</dbReference>
<comment type="caution">
    <text evidence="4">The sequence shown here is derived from an EMBL/GenBank/DDBJ whole genome shotgun (WGS) entry which is preliminary data.</text>
</comment>
<evidence type="ECO:0000256" key="2">
    <source>
        <dbReference type="SAM" id="MobiDB-lite"/>
    </source>
</evidence>
<reference evidence="4" key="2">
    <citation type="submission" date="2018-09" db="EMBL/GenBank/DDBJ databases">
        <authorList>
            <person name="Harrison J."/>
            <person name="Moore K.A."/>
            <person name="Paszkiewicz K."/>
            <person name="Jones T."/>
            <person name="Grant M."/>
            <person name="Ambacheew D."/>
            <person name="Muzemil S."/>
            <person name="Studholme D."/>
        </authorList>
    </citation>
    <scope>NUCLEOTIDE SEQUENCE</scope>
</reference>
<keyword evidence="6" id="KW-1185">Reference proteome</keyword>
<evidence type="ECO:0000313" key="5">
    <source>
        <dbReference type="Proteomes" id="UP000287651"/>
    </source>
</evidence>
<name>A0A444FQS1_ENSVE</name>
<organism evidence="4 5">
    <name type="scientific">Ensete ventricosum</name>
    <name type="common">Abyssinian banana</name>
    <name type="synonym">Musa ensete</name>
    <dbReference type="NCBI Taxonomy" id="4639"/>
    <lineage>
        <taxon>Eukaryota</taxon>
        <taxon>Viridiplantae</taxon>
        <taxon>Streptophyta</taxon>
        <taxon>Embryophyta</taxon>
        <taxon>Tracheophyta</taxon>
        <taxon>Spermatophyta</taxon>
        <taxon>Magnoliopsida</taxon>
        <taxon>Liliopsida</taxon>
        <taxon>Zingiberales</taxon>
        <taxon>Musaceae</taxon>
        <taxon>Ensete</taxon>
    </lineage>
</organism>
<evidence type="ECO:0000313" key="6">
    <source>
        <dbReference type="Proteomes" id="UP001222027"/>
    </source>
</evidence>
<dbReference type="OrthoDB" id="660486at2759"/>
<dbReference type="Proteomes" id="UP000287651">
    <property type="component" value="Unassembled WGS sequence"/>
</dbReference>
<sequence length="149" mass="16756">MERLGSRKGKKSLIVKVFERCRSLGHRRSSAAAATPKSEPKHRSESTGRRRAPGGCLTVYVGPSKERFVVRMECVNHPLFRMLLDEAEVVYGFTSPGPLQLPCDVDVFNRILCEMDQEMMAPPRCSFAKCYSAGYRLLSPPRLIVSDHL</sequence>
<dbReference type="EMBL" id="AMZH03004711">
    <property type="protein sequence ID" value="RRT68395.1"/>
    <property type="molecule type" value="Genomic_DNA"/>
</dbReference>
<dbReference type="Proteomes" id="UP001222027">
    <property type="component" value="Unassembled WGS sequence"/>
</dbReference>
<comment type="similarity">
    <text evidence="1">Belongs to the ARG7 family.</text>
</comment>
<gene>
    <name evidence="4" type="ORF">B296_00036446</name>
    <name evidence="3" type="ORF">OPV22_000584</name>
</gene>
<proteinExistence type="inferred from homology"/>
<feature type="compositionally biased region" description="Basic and acidic residues" evidence="2">
    <location>
        <begin position="38"/>
        <end position="48"/>
    </location>
</feature>
<dbReference type="EMBL" id="JAQQAF010000001">
    <property type="protein sequence ID" value="KAJ8510150.1"/>
    <property type="molecule type" value="Genomic_DNA"/>
</dbReference>
<evidence type="ECO:0000256" key="1">
    <source>
        <dbReference type="ARBA" id="ARBA00006974"/>
    </source>
</evidence>
<reference evidence="3 6" key="3">
    <citation type="submission" date="2022-12" db="EMBL/GenBank/DDBJ databases">
        <title>Chromosome-scale assembly of the Ensete ventricosum genome.</title>
        <authorList>
            <person name="Dussert Y."/>
            <person name="Stocks J."/>
            <person name="Wendawek A."/>
            <person name="Woldeyes F."/>
            <person name="Nichols R.A."/>
            <person name="Borrell J.S."/>
        </authorList>
    </citation>
    <scope>NUCLEOTIDE SEQUENCE [LARGE SCALE GENOMIC DNA]</scope>
    <source>
        <strain evidence="6">cv. Maze</strain>
        <strain evidence="3">MazeRef_0001</strain>
        <tissue evidence="3">Seeds</tissue>
    </source>
</reference>
<dbReference type="PANTHER" id="PTHR31374">
    <property type="entry name" value="AUXIN-INDUCED PROTEIN-LIKE-RELATED"/>
    <property type="match status" value="1"/>
</dbReference>
<dbReference type="Pfam" id="PF02519">
    <property type="entry name" value="Auxin_inducible"/>
    <property type="match status" value="1"/>
</dbReference>
<accession>A0A444FQS1</accession>
<dbReference type="AlphaFoldDB" id="A0A444FQS1"/>
<dbReference type="InterPro" id="IPR003676">
    <property type="entry name" value="SAUR_fam"/>
</dbReference>
<feature type="region of interest" description="Disordered" evidence="2">
    <location>
        <begin position="25"/>
        <end position="53"/>
    </location>
</feature>
<evidence type="ECO:0000313" key="3">
    <source>
        <dbReference type="EMBL" id="KAJ8510150.1"/>
    </source>
</evidence>
<protein>
    <submittedName>
        <fullName evidence="4">Uncharacterized protein</fullName>
    </submittedName>
</protein>